<dbReference type="CDD" id="cd21306">
    <property type="entry name" value="CH_PARVA_B_rpt2"/>
    <property type="match status" value="1"/>
</dbReference>
<keyword evidence="4" id="KW-0963">Cytoplasm</keyword>
<dbReference type="Gene3D" id="1.10.418.10">
    <property type="entry name" value="Calponin-like domain"/>
    <property type="match status" value="2"/>
</dbReference>
<evidence type="ECO:0000256" key="4">
    <source>
        <dbReference type="ARBA" id="ARBA00022490"/>
    </source>
</evidence>
<evidence type="ECO:0000256" key="2">
    <source>
        <dbReference type="ARBA" id="ARBA00004245"/>
    </source>
</evidence>
<feature type="domain" description="Calponin-homology (CH)" evidence="10">
    <location>
        <begin position="89"/>
        <end position="196"/>
    </location>
</feature>
<comment type="similarity">
    <text evidence="3">Belongs to the parvin family.</text>
</comment>
<dbReference type="InterPro" id="IPR036872">
    <property type="entry name" value="CH_dom_sf"/>
</dbReference>
<dbReference type="GO" id="GO:0034446">
    <property type="term" value="P:substrate adhesion-dependent cell spreading"/>
    <property type="evidence" value="ECO:0007669"/>
    <property type="project" value="TreeGrafter"/>
</dbReference>
<keyword evidence="8" id="KW-0206">Cytoskeleton</keyword>
<name>A0A0A1WQT6_ZEUCU</name>
<dbReference type="GO" id="GO:0030031">
    <property type="term" value="P:cell projection assembly"/>
    <property type="evidence" value="ECO:0007669"/>
    <property type="project" value="TreeGrafter"/>
</dbReference>
<dbReference type="GO" id="GO:0071963">
    <property type="term" value="P:establishment or maintenance of cell polarity regulating cell shape"/>
    <property type="evidence" value="ECO:0007669"/>
    <property type="project" value="TreeGrafter"/>
</dbReference>
<evidence type="ECO:0000313" key="11">
    <source>
        <dbReference type="EMBL" id="JAD01016.1"/>
    </source>
</evidence>
<feature type="domain" description="Calponin-homology (CH)" evidence="10">
    <location>
        <begin position="256"/>
        <end position="363"/>
    </location>
</feature>
<dbReference type="InterPro" id="IPR001715">
    <property type="entry name" value="CH_dom"/>
</dbReference>
<dbReference type="CDD" id="cd21304">
    <property type="entry name" value="CH_PARVA_B_rpt1"/>
    <property type="match status" value="1"/>
</dbReference>
<dbReference type="OrthoDB" id="2099265at2759"/>
<keyword evidence="7" id="KW-0009">Actin-binding</keyword>
<keyword evidence="6" id="KW-0130">Cell adhesion</keyword>
<dbReference type="GO" id="GO:0030036">
    <property type="term" value="P:actin cytoskeleton organization"/>
    <property type="evidence" value="ECO:0007669"/>
    <property type="project" value="InterPro"/>
</dbReference>
<evidence type="ECO:0000256" key="7">
    <source>
        <dbReference type="ARBA" id="ARBA00023203"/>
    </source>
</evidence>
<dbReference type="GO" id="GO:0005925">
    <property type="term" value="C:focal adhesion"/>
    <property type="evidence" value="ECO:0007669"/>
    <property type="project" value="TreeGrafter"/>
</dbReference>
<proteinExistence type="inferred from homology"/>
<dbReference type="GO" id="GO:0003779">
    <property type="term" value="F:actin binding"/>
    <property type="evidence" value="ECO:0007669"/>
    <property type="project" value="UniProtKB-KW"/>
</dbReference>
<dbReference type="InterPro" id="IPR028433">
    <property type="entry name" value="Parvin"/>
</dbReference>
<dbReference type="SUPFAM" id="SSF47576">
    <property type="entry name" value="Calponin-homology domain, CH-domain"/>
    <property type="match status" value="1"/>
</dbReference>
<reference evidence="11" key="1">
    <citation type="submission" date="2014-11" db="EMBL/GenBank/DDBJ databases">
        <authorList>
            <person name="Geib S."/>
        </authorList>
    </citation>
    <scope>NUCLEOTIDE SEQUENCE</scope>
</reference>
<accession>A0A0A1WQT6</accession>
<feature type="region of interest" description="Disordered" evidence="9">
    <location>
        <begin position="1"/>
        <end position="21"/>
    </location>
</feature>
<dbReference type="EMBL" id="GBXI01013276">
    <property type="protein sequence ID" value="JAD01016.1"/>
    <property type="molecule type" value="Transcribed_RNA"/>
</dbReference>
<comment type="subcellular location">
    <subcellularLocation>
        <location evidence="2">Cytoplasm</location>
        <location evidence="2">Cytoskeleton</location>
    </subcellularLocation>
    <subcellularLocation>
        <location evidence="1">Cytoplasm</location>
        <location evidence="1">Myofibril</location>
        <location evidence="1">Sarcomere</location>
    </subcellularLocation>
</comment>
<dbReference type="SMART" id="SM00033">
    <property type="entry name" value="CH"/>
    <property type="match status" value="2"/>
</dbReference>
<reference evidence="11" key="2">
    <citation type="journal article" date="2015" name="Gigascience">
        <title>Reconstructing a comprehensive transcriptome assembly of a white-pupal translocated strain of the pest fruit fly Bactrocera cucurbitae.</title>
        <authorList>
            <person name="Sim S.B."/>
            <person name="Calla B."/>
            <person name="Hall B."/>
            <person name="DeRego T."/>
            <person name="Geib S.M."/>
        </authorList>
    </citation>
    <scope>NUCLEOTIDE SEQUENCE</scope>
</reference>
<evidence type="ECO:0000259" key="10">
    <source>
        <dbReference type="PROSITE" id="PS50021"/>
    </source>
</evidence>
<evidence type="ECO:0000256" key="9">
    <source>
        <dbReference type="SAM" id="MobiDB-lite"/>
    </source>
</evidence>
<organism evidence="11">
    <name type="scientific">Zeugodacus cucurbitae</name>
    <name type="common">Melon fruit fly</name>
    <name type="synonym">Bactrocera cucurbitae</name>
    <dbReference type="NCBI Taxonomy" id="28588"/>
    <lineage>
        <taxon>Eukaryota</taxon>
        <taxon>Metazoa</taxon>
        <taxon>Ecdysozoa</taxon>
        <taxon>Arthropoda</taxon>
        <taxon>Hexapoda</taxon>
        <taxon>Insecta</taxon>
        <taxon>Pterygota</taxon>
        <taxon>Neoptera</taxon>
        <taxon>Endopterygota</taxon>
        <taxon>Diptera</taxon>
        <taxon>Brachycera</taxon>
        <taxon>Muscomorpha</taxon>
        <taxon>Tephritoidea</taxon>
        <taxon>Tephritidae</taxon>
        <taxon>Zeugodacus</taxon>
        <taxon>Zeugodacus</taxon>
    </lineage>
</organism>
<dbReference type="PIRSF" id="PIRSF039131">
    <property type="entry name" value="Parvin"/>
    <property type="match status" value="1"/>
</dbReference>
<keyword evidence="5" id="KW-0677">Repeat</keyword>
<dbReference type="FunFam" id="1.10.418.10:FF:000011">
    <property type="entry name" value="Parvin, beta"/>
    <property type="match status" value="1"/>
</dbReference>
<dbReference type="GO" id="GO:0015629">
    <property type="term" value="C:actin cytoskeleton"/>
    <property type="evidence" value="ECO:0007669"/>
    <property type="project" value="TreeGrafter"/>
</dbReference>
<sequence length="366" mass="42005">MSLRRPKSPHMSNNVKAAEKEESFWEKFSTIGRKKGTKEVQKVEEEGKHAIESPGLPNQFDIPPEDYTLRELEQRAVIDPQSLNNPEVIKLQRILIDWLNDELAEQRIIVQSIEEDLYDGQVLHKLWEKLTGKKLDVLEVTQSEEGQRQKLDFVLNAVNHTLGFHQKIPKWSVESVHSKNLVAILHLLVALARYFRAPIRLPENVFVYVVIAQKSGGVLNAQKFREQLTSEYDDVGMRCDKDAFDTLFDCAPEKLSVVKKSLITFVNKHLTKLNFEITDLNSDFRDGVYLCLLMGLLGGFFVPLYEFHLTPQDIDQMVSNVAFSFDLMQDAGLPKPKARPEDIVNMDLKSTLRVLYNLFTTYRSVA</sequence>
<dbReference type="FunFam" id="1.10.418.10:FF:000015">
    <property type="entry name" value="Parvin beta"/>
    <property type="match status" value="1"/>
</dbReference>
<protein>
    <submittedName>
        <fullName evidence="11">Alpha-parvin</fullName>
    </submittedName>
</protein>
<evidence type="ECO:0000256" key="5">
    <source>
        <dbReference type="ARBA" id="ARBA00022737"/>
    </source>
</evidence>
<dbReference type="AlphaFoldDB" id="A0A0A1WQT6"/>
<dbReference type="PANTHER" id="PTHR12114">
    <property type="entry name" value="PARVIN"/>
    <property type="match status" value="1"/>
</dbReference>
<evidence type="ECO:0000256" key="8">
    <source>
        <dbReference type="ARBA" id="ARBA00023212"/>
    </source>
</evidence>
<dbReference type="Pfam" id="PF00307">
    <property type="entry name" value="CH"/>
    <property type="match status" value="2"/>
</dbReference>
<evidence type="ECO:0000256" key="6">
    <source>
        <dbReference type="ARBA" id="ARBA00022889"/>
    </source>
</evidence>
<dbReference type="GO" id="GO:0030017">
    <property type="term" value="C:sarcomere"/>
    <property type="evidence" value="ECO:0007669"/>
    <property type="project" value="UniProtKB-SubCell"/>
</dbReference>
<dbReference type="PROSITE" id="PS50021">
    <property type="entry name" value="CH"/>
    <property type="match status" value="2"/>
</dbReference>
<evidence type="ECO:0000256" key="1">
    <source>
        <dbReference type="ARBA" id="ARBA00004204"/>
    </source>
</evidence>
<dbReference type="PANTHER" id="PTHR12114:SF4">
    <property type="entry name" value="GH23568P"/>
    <property type="match status" value="1"/>
</dbReference>
<evidence type="ECO:0000256" key="3">
    <source>
        <dbReference type="ARBA" id="ARBA00005666"/>
    </source>
</evidence>
<gene>
    <name evidence="11" type="primary">Parva</name>
    <name evidence="11" type="ORF">g.11284</name>
</gene>